<comment type="caution">
    <text evidence="20">The sequence shown here is derived from an EMBL/GenBank/DDBJ whole genome shotgun (WGS) entry which is preliminary data.</text>
</comment>
<dbReference type="InterPro" id="IPR028055">
    <property type="entry name" value="YidC/Oxa/ALB_C"/>
</dbReference>
<evidence type="ECO:0000256" key="11">
    <source>
        <dbReference type="ARBA" id="ARBA00023157"/>
    </source>
</evidence>
<dbReference type="InterPro" id="IPR036880">
    <property type="entry name" value="Kunitz_BPTI_sf"/>
</dbReference>
<evidence type="ECO:0000256" key="14">
    <source>
        <dbReference type="SAM" id="MobiDB-lite"/>
    </source>
</evidence>
<keyword evidence="3" id="KW-0646">Protease inhibitor</keyword>
<evidence type="ECO:0000313" key="20">
    <source>
        <dbReference type="EMBL" id="KRZ01934.1"/>
    </source>
</evidence>
<evidence type="ECO:0000256" key="8">
    <source>
        <dbReference type="ARBA" id="ARBA00022989"/>
    </source>
</evidence>
<evidence type="ECO:0000256" key="15">
    <source>
        <dbReference type="SAM" id="Phobius"/>
    </source>
</evidence>
<dbReference type="GO" id="GO:0005509">
    <property type="term" value="F:calcium ion binding"/>
    <property type="evidence" value="ECO:0007669"/>
    <property type="project" value="InterPro"/>
</dbReference>
<dbReference type="InterPro" id="IPR001708">
    <property type="entry name" value="YidC/ALB3/OXA1/COX18"/>
</dbReference>
<evidence type="ECO:0000256" key="7">
    <source>
        <dbReference type="ARBA" id="ARBA00022946"/>
    </source>
</evidence>
<feature type="signal peptide" evidence="16">
    <location>
        <begin position="1"/>
        <end position="24"/>
    </location>
</feature>
<feature type="domain" description="BPTI/Kunitz inhibitor" evidence="18">
    <location>
        <begin position="1130"/>
        <end position="1180"/>
    </location>
</feature>
<dbReference type="PROSITE" id="PS00022">
    <property type="entry name" value="EGF_1"/>
    <property type="match status" value="3"/>
</dbReference>
<dbReference type="PROSITE" id="PS50940">
    <property type="entry name" value="CHIT_BIND_II"/>
    <property type="match status" value="1"/>
</dbReference>
<dbReference type="GO" id="GO:0004867">
    <property type="term" value="F:serine-type endopeptidase inhibitor activity"/>
    <property type="evidence" value="ECO:0007669"/>
    <property type="project" value="UniProtKB-KW"/>
</dbReference>
<name>A0A0V1GUA5_9BILA</name>
<evidence type="ECO:0000256" key="4">
    <source>
        <dbReference type="ARBA" id="ARBA00022692"/>
    </source>
</evidence>
<dbReference type="PROSITE" id="PS00010">
    <property type="entry name" value="ASX_HYDROXYL"/>
    <property type="match status" value="1"/>
</dbReference>
<dbReference type="Gene3D" id="4.10.410.10">
    <property type="entry name" value="Pancreatic trypsin inhibitor Kunitz domain"/>
    <property type="match status" value="2"/>
</dbReference>
<gene>
    <name evidence="20" type="primary">Oxa1l</name>
    <name evidence="20" type="ORF">T11_18216</name>
</gene>
<evidence type="ECO:0000256" key="5">
    <source>
        <dbReference type="ARBA" id="ARBA00022792"/>
    </source>
</evidence>
<feature type="domain" description="EGF-like" evidence="17">
    <location>
        <begin position="436"/>
        <end position="473"/>
    </location>
</feature>
<dbReference type="OrthoDB" id="5871431at2759"/>
<dbReference type="CDD" id="cd20069">
    <property type="entry name" value="5TM_Oxa1-like"/>
    <property type="match status" value="1"/>
</dbReference>
<dbReference type="InterPro" id="IPR000742">
    <property type="entry name" value="EGF"/>
</dbReference>
<keyword evidence="11 12" id="KW-1015">Disulfide bond</keyword>
<comment type="subcellular location">
    <subcellularLocation>
        <location evidence="13">Membrane</location>
        <topology evidence="13">Multi-pass membrane protein</topology>
    </subcellularLocation>
    <subcellularLocation>
        <location evidence="1">Mitochondrion inner membrane</location>
        <topology evidence="1">Multi-pass membrane protein</topology>
    </subcellularLocation>
</comment>
<dbReference type="SMART" id="SM00179">
    <property type="entry name" value="EGF_CA"/>
    <property type="match status" value="2"/>
</dbReference>
<keyword evidence="7" id="KW-0809">Transit peptide</keyword>
<dbReference type="InterPro" id="IPR002557">
    <property type="entry name" value="Chitin-bd_dom"/>
</dbReference>
<dbReference type="InterPro" id="IPR000152">
    <property type="entry name" value="EGF-type_Asp/Asn_hydroxyl_site"/>
</dbReference>
<dbReference type="EMBL" id="JYDP01000253">
    <property type="protein sequence ID" value="KRZ01934.1"/>
    <property type="molecule type" value="Genomic_DNA"/>
</dbReference>
<feature type="transmembrane region" description="Helical" evidence="15">
    <location>
        <begin position="877"/>
        <end position="896"/>
    </location>
</feature>
<feature type="domain" description="EGF-like" evidence="17">
    <location>
        <begin position="358"/>
        <end position="395"/>
    </location>
</feature>
<dbReference type="GO" id="GO:0032979">
    <property type="term" value="P:protein insertion into mitochondrial inner membrane from matrix"/>
    <property type="evidence" value="ECO:0007669"/>
    <property type="project" value="TreeGrafter"/>
</dbReference>
<dbReference type="CDD" id="cd00054">
    <property type="entry name" value="EGF_CA"/>
    <property type="match status" value="2"/>
</dbReference>
<organism evidence="20 21">
    <name type="scientific">Trichinella zimbabwensis</name>
    <dbReference type="NCBI Taxonomy" id="268475"/>
    <lineage>
        <taxon>Eukaryota</taxon>
        <taxon>Metazoa</taxon>
        <taxon>Ecdysozoa</taxon>
        <taxon>Nematoda</taxon>
        <taxon>Enoplea</taxon>
        <taxon>Dorylaimia</taxon>
        <taxon>Trichinellida</taxon>
        <taxon>Trichinellidae</taxon>
        <taxon>Trichinella</taxon>
    </lineage>
</organism>
<dbReference type="InterPro" id="IPR020901">
    <property type="entry name" value="Prtase_inh_Kunz-CS"/>
</dbReference>
<dbReference type="AlphaFoldDB" id="A0A0V1GUA5"/>
<dbReference type="STRING" id="268475.A0A0V1GUA5"/>
<dbReference type="Pfam" id="PF02096">
    <property type="entry name" value="60KD_IMP"/>
    <property type="match status" value="1"/>
</dbReference>
<feature type="transmembrane region" description="Helical" evidence="15">
    <location>
        <begin position="827"/>
        <end position="848"/>
    </location>
</feature>
<keyword evidence="21" id="KW-1185">Reference proteome</keyword>
<dbReference type="SMART" id="SM00131">
    <property type="entry name" value="KU"/>
    <property type="match status" value="2"/>
</dbReference>
<evidence type="ECO:0000256" key="16">
    <source>
        <dbReference type="SAM" id="SignalP"/>
    </source>
</evidence>
<keyword evidence="8 15" id="KW-1133">Transmembrane helix</keyword>
<keyword evidence="12" id="KW-0245">EGF-like domain</keyword>
<evidence type="ECO:0000256" key="2">
    <source>
        <dbReference type="ARBA" id="ARBA00009877"/>
    </source>
</evidence>
<dbReference type="Gene3D" id="2.10.25.10">
    <property type="entry name" value="Laminin"/>
    <property type="match status" value="3"/>
</dbReference>
<protein>
    <submittedName>
        <fullName evidence="20">Mitochondrial inner membrane protein OXA1L</fullName>
    </submittedName>
</protein>
<feature type="compositionally biased region" description="Basic residues" evidence="14">
    <location>
        <begin position="588"/>
        <end position="641"/>
    </location>
</feature>
<comment type="similarity">
    <text evidence="2 13">Belongs to the OXA1/ALB3/YidC family.</text>
</comment>
<accession>A0A0V1GUA5</accession>
<dbReference type="PANTHER" id="PTHR12428">
    <property type="entry name" value="OXA1"/>
    <property type="match status" value="1"/>
</dbReference>
<comment type="caution">
    <text evidence="12">Lacks conserved residue(s) required for the propagation of feature annotation.</text>
</comment>
<dbReference type="InterPro" id="IPR001881">
    <property type="entry name" value="EGF-like_Ca-bd_dom"/>
</dbReference>
<feature type="region of interest" description="Disordered" evidence="14">
    <location>
        <begin position="580"/>
        <end position="648"/>
    </location>
</feature>
<dbReference type="PROSITE" id="PS50026">
    <property type="entry name" value="EGF_3"/>
    <property type="match status" value="3"/>
</dbReference>
<dbReference type="GO" id="GO:0008061">
    <property type="term" value="F:chitin binding"/>
    <property type="evidence" value="ECO:0007669"/>
    <property type="project" value="InterPro"/>
</dbReference>
<keyword evidence="10 15" id="KW-0472">Membrane</keyword>
<feature type="domain" description="EGF-like" evidence="17">
    <location>
        <begin position="397"/>
        <end position="434"/>
    </location>
</feature>
<dbReference type="GO" id="GO:0005743">
    <property type="term" value="C:mitochondrial inner membrane"/>
    <property type="evidence" value="ECO:0007669"/>
    <property type="project" value="UniProtKB-SubCell"/>
</dbReference>
<dbReference type="CDD" id="cd00109">
    <property type="entry name" value="Kunitz-type"/>
    <property type="match status" value="2"/>
</dbReference>
<dbReference type="PROSITE" id="PS00280">
    <property type="entry name" value="BPTI_KUNITZ_1"/>
    <property type="match status" value="1"/>
</dbReference>
<keyword evidence="16" id="KW-0732">Signal</keyword>
<feature type="disulfide bond" evidence="12">
    <location>
        <begin position="424"/>
        <end position="433"/>
    </location>
</feature>
<evidence type="ECO:0000256" key="10">
    <source>
        <dbReference type="ARBA" id="ARBA00023136"/>
    </source>
</evidence>
<dbReference type="Pfam" id="PF00008">
    <property type="entry name" value="EGF"/>
    <property type="match status" value="1"/>
</dbReference>
<evidence type="ECO:0000256" key="12">
    <source>
        <dbReference type="PROSITE-ProRule" id="PRU00076"/>
    </source>
</evidence>
<feature type="chain" id="PRO_5006878633" evidence="16">
    <location>
        <begin position="25"/>
        <end position="1249"/>
    </location>
</feature>
<dbReference type="PANTHER" id="PTHR12428:SF66">
    <property type="entry name" value="MITOCHONDRIAL INNER MEMBRANE PROTEIN OXA1L"/>
    <property type="match status" value="1"/>
</dbReference>
<dbReference type="GO" id="GO:0032977">
    <property type="term" value="F:membrane insertase activity"/>
    <property type="evidence" value="ECO:0007669"/>
    <property type="project" value="InterPro"/>
</dbReference>
<evidence type="ECO:0000256" key="6">
    <source>
        <dbReference type="ARBA" id="ARBA00022900"/>
    </source>
</evidence>
<sequence length="1249" mass="142216">MNWIAASLIAADLIFSVYLQSSTATTACRLSGNMSCNHLHRFCMESFKGGRLLSFTDSQKLQILAGVNFKKDPTSTILLHPGIRVFKTNITTKQDVFVEKCMQMETLNCMGYPYEYISTRNEKTAGMLYQCAEKKCCSNSDCDDTASLLTFESELLENISDLSADAYCRCILFNPTSLNWNLSNERLYPCDDMKCDVFVCENDEYRDCKETRVKNCSYSSEAQGCKEFTYQVISEKELPYGNDCENRNYGESCVCPCGGTWTQWSIVSGTCGKVVSIRYRPRLDMVATNRSCDDAEDSCCKETKEDFVICSQYTYSKAEYKKFKAECEQHNGVVNASEAELVCVCFDDRQFGTFCENTFDACSEQKWCQNGGSCRNYKGSYRCDCMDNYSGENCTDIIKTCLSNAECMNGGICALLHSGKACKCTEGFVGANCELKIGKCKADVCMNGASCFQVNNNTYKCDCSYKYEGTFCEEELGITEIFLRLIKTNFPFQLVATIVVLIILVLGIFIFFKIVHAYRVFTESSTDRLFRTARELRKEAVVYEAKLKELNAVGQQGKSTEQPPPKSACKVKIMNKSVVMSSTSQAARGKRRKSETKKALASHRKTTKQKNHLKGKKSKSRHSRSPSRSKQRSRSRSRSRSHSPFACHAPIMKTSGPYYFFKQLNRLFSMLLRVLFLRGCQRFSYYNNFGACFIKTYKCQPAVCFNRNLSASSVQSIAPSPSALADIGPIPDPPTPPSAEQLAEMKVILGSKLEFLGLGSTTGIRLLTLPVMIYSQRNSALMSNFTEGLSKLNKNLIEARVRRDRFSEELAMVELQDYMKEHKAAQLYGRMFAISMIQGSIFLTYFIALRGMSYAPVMSMTQSGFLWITDMTLPDPAWILPLYSSCSVLIILELGLETGVSTDSMSKFKWVMRVMPIGMFFFIKDYPSAMLLHWCISNTFSLITAFLFQIPSIRNFLKIPPLKRSIFSRFRANDLDTTATSVEVSKKKSLKARWLEFYESNFVTLSESKIRDQDSRNFMRAGKDAAPPTFPYNPRDRFPEEFQKEKPCFLSLCFCHFSTAEDDEDVCIWPLDRGSCEKYSIRWFYNETMKMCVKFLYGGCQGNVNNFISRIECERRCIKFSSYSQTDDNCLLDVDPGLCKDVQLRWYFNKKKATCESFIYGGCGGNRNNFQSEEQCQNQCLNTNLCHGKVDGYYIYDESNPCTRHFYRCSNGKYDALYCLENWRFDIVNGACALSHCPKLNIQEDRYRQ</sequence>
<dbReference type="SMART" id="SM00181">
    <property type="entry name" value="EGF"/>
    <property type="match status" value="3"/>
</dbReference>
<evidence type="ECO:0000256" key="3">
    <source>
        <dbReference type="ARBA" id="ARBA00022690"/>
    </source>
</evidence>
<feature type="disulfide bond" evidence="12">
    <location>
        <begin position="463"/>
        <end position="472"/>
    </location>
</feature>
<dbReference type="FunFam" id="4.10.410.10:FF:000020">
    <property type="entry name" value="Collagen, type VI, alpha 3"/>
    <property type="match status" value="2"/>
</dbReference>
<dbReference type="InterPro" id="IPR002223">
    <property type="entry name" value="Kunitz_BPTI"/>
</dbReference>
<keyword evidence="5" id="KW-0999">Mitochondrion inner membrane</keyword>
<feature type="domain" description="BPTI/Kunitz inhibitor" evidence="18">
    <location>
        <begin position="1067"/>
        <end position="1117"/>
    </location>
</feature>
<dbReference type="Pfam" id="PF00014">
    <property type="entry name" value="Kunitz_BPTI"/>
    <property type="match status" value="2"/>
</dbReference>
<dbReference type="GO" id="GO:0005576">
    <property type="term" value="C:extracellular region"/>
    <property type="evidence" value="ECO:0007669"/>
    <property type="project" value="InterPro"/>
</dbReference>
<feature type="transmembrane region" description="Helical" evidence="15">
    <location>
        <begin position="930"/>
        <end position="948"/>
    </location>
</feature>
<keyword evidence="9" id="KW-0496">Mitochondrion</keyword>
<evidence type="ECO:0000256" key="9">
    <source>
        <dbReference type="ARBA" id="ARBA00023128"/>
    </source>
</evidence>
<proteinExistence type="inferred from homology"/>
<evidence type="ECO:0000313" key="21">
    <source>
        <dbReference type="Proteomes" id="UP000055024"/>
    </source>
</evidence>
<reference evidence="20 21" key="1">
    <citation type="submission" date="2015-01" db="EMBL/GenBank/DDBJ databases">
        <title>Evolution of Trichinella species and genotypes.</title>
        <authorList>
            <person name="Korhonen P.K."/>
            <person name="Edoardo P."/>
            <person name="Giuseppe L.R."/>
            <person name="Gasser R.B."/>
        </authorList>
    </citation>
    <scope>NUCLEOTIDE SEQUENCE [LARGE SCALE GENOMIC DNA]</scope>
    <source>
        <strain evidence="20">ISS1029</strain>
    </source>
</reference>
<dbReference type="PRINTS" id="PR00759">
    <property type="entry name" value="BASICPTASE"/>
</dbReference>
<dbReference type="Proteomes" id="UP000055024">
    <property type="component" value="Unassembled WGS sequence"/>
</dbReference>
<feature type="disulfide bond" evidence="12">
    <location>
        <begin position="385"/>
        <end position="394"/>
    </location>
</feature>
<evidence type="ECO:0000259" key="17">
    <source>
        <dbReference type="PROSITE" id="PS50026"/>
    </source>
</evidence>
<keyword evidence="4 13" id="KW-0812">Transmembrane</keyword>
<dbReference type="PROSITE" id="PS01186">
    <property type="entry name" value="EGF_2"/>
    <property type="match status" value="1"/>
</dbReference>
<dbReference type="PROSITE" id="PS50279">
    <property type="entry name" value="BPTI_KUNITZ_2"/>
    <property type="match status" value="2"/>
</dbReference>
<evidence type="ECO:0000256" key="13">
    <source>
        <dbReference type="RuleBase" id="RU003945"/>
    </source>
</evidence>
<evidence type="ECO:0000259" key="18">
    <source>
        <dbReference type="PROSITE" id="PS50279"/>
    </source>
</evidence>
<keyword evidence="6" id="KW-0722">Serine protease inhibitor</keyword>
<evidence type="ECO:0000256" key="1">
    <source>
        <dbReference type="ARBA" id="ARBA00004448"/>
    </source>
</evidence>
<feature type="transmembrane region" description="Helical" evidence="15">
    <location>
        <begin position="490"/>
        <end position="512"/>
    </location>
</feature>
<dbReference type="SUPFAM" id="SSF57196">
    <property type="entry name" value="EGF/Laminin"/>
    <property type="match status" value="3"/>
</dbReference>
<feature type="domain" description="Chitin-binding type-2" evidence="19">
    <location>
        <begin position="1183"/>
        <end position="1232"/>
    </location>
</feature>
<evidence type="ECO:0000259" key="19">
    <source>
        <dbReference type="PROSITE" id="PS50940"/>
    </source>
</evidence>
<dbReference type="SUPFAM" id="SSF57362">
    <property type="entry name" value="BPTI-like"/>
    <property type="match status" value="2"/>
</dbReference>